<feature type="compositionally biased region" description="Polar residues" evidence="1">
    <location>
        <begin position="1461"/>
        <end position="1474"/>
    </location>
</feature>
<evidence type="ECO:0000313" key="3">
    <source>
        <dbReference type="Proteomes" id="UP000772434"/>
    </source>
</evidence>
<reference evidence="2" key="1">
    <citation type="submission" date="2020-11" db="EMBL/GenBank/DDBJ databases">
        <authorList>
            <consortium name="DOE Joint Genome Institute"/>
            <person name="Ahrendt S."/>
            <person name="Riley R."/>
            <person name="Andreopoulos W."/>
            <person name="Labutti K."/>
            <person name="Pangilinan J."/>
            <person name="Ruiz-Duenas F.J."/>
            <person name="Barrasa J.M."/>
            <person name="Sanchez-Garcia M."/>
            <person name="Camarero S."/>
            <person name="Miyauchi S."/>
            <person name="Serrano A."/>
            <person name="Linde D."/>
            <person name="Babiker R."/>
            <person name="Drula E."/>
            <person name="Ayuso-Fernandez I."/>
            <person name="Pacheco R."/>
            <person name="Padilla G."/>
            <person name="Ferreira P."/>
            <person name="Barriuso J."/>
            <person name="Kellner H."/>
            <person name="Castanera R."/>
            <person name="Alfaro M."/>
            <person name="Ramirez L."/>
            <person name="Pisabarro A.G."/>
            <person name="Kuo A."/>
            <person name="Tritt A."/>
            <person name="Lipzen A."/>
            <person name="He G."/>
            <person name="Yan M."/>
            <person name="Ng V."/>
            <person name="Cullen D."/>
            <person name="Martin F."/>
            <person name="Rosso M.-N."/>
            <person name="Henrissat B."/>
            <person name="Hibbett D."/>
            <person name="Martinez A.T."/>
            <person name="Grigoriev I.V."/>
        </authorList>
    </citation>
    <scope>NUCLEOTIDE SEQUENCE</scope>
    <source>
        <strain evidence="2">AH 40177</strain>
    </source>
</reference>
<feature type="compositionally biased region" description="Acidic residues" evidence="1">
    <location>
        <begin position="1484"/>
        <end position="1494"/>
    </location>
</feature>
<name>A0A9P5TZM8_9AGAR</name>
<protein>
    <submittedName>
        <fullName evidence="2">Uncharacterized protein</fullName>
    </submittedName>
</protein>
<feature type="compositionally biased region" description="Polar residues" evidence="1">
    <location>
        <begin position="1523"/>
        <end position="1535"/>
    </location>
</feature>
<evidence type="ECO:0000313" key="2">
    <source>
        <dbReference type="EMBL" id="KAF9060527.1"/>
    </source>
</evidence>
<feature type="region of interest" description="Disordered" evidence="1">
    <location>
        <begin position="1455"/>
        <end position="1535"/>
    </location>
</feature>
<proteinExistence type="predicted"/>
<accession>A0A9P5TZM8</accession>
<sequence length="1535" mass="169647">MAKDTEENPDNLTIDSMGCVNCPACKENINLGAVGWPNYYKRHKDSKKCRKTQEKILQHDTNEMKKKKQVSILSMMKPKPTPIPSALTGPSRVHSLVPVTPSSSHSIQPGMDSAGPYSTATAQVMPSLGLLTRLNDAVDRLPETFSRVNNNSDNVLLSFQCDPSGCDLSEDGWETLDPMLNRLAGYGATPDQVADRIRTGGKLGMKGMVHFVHYFVKERGVHQDLLEHKVEVIVEACKLLYTSGHMSSSPVSVASSIESIAKRSTTPPRKSPGSLKNPITVDIDVPAQTESHWCSGLIISFPAGKSPHSTYPFGLHDKLSLPWSYTVQKNKMAIHSDSCSKIVRQNFAACEECTQLQKNSTFQGILDRIINGVPETAPFSYQGHGGMVVIARRKADQIDVFRLQHQNTARKLKGREGALADHKRFILAIASGKYEESSLSMTKPRKVFTIQKNYQEVDELRAILFWRLGGARTCDIAHRALELPSTSHARSHSIMTPLVPSISLPTLVEMSHNMEACLRSIHSLLVAKGEVIHVVLMFDELSMEKRPQWDVKTNRFLGLCREHCRDTCLTFENEKDLETMVDDVARGEVHLASEATVGAIGILSEKYDEHAQLIQSALDGVNSLKVKIPIRVLSLASDGEARRGKALAEITFKYELSEYSAIYPLLHVLKLMDFHVGMDDITADKDWKHVTIKRLRNLILRDRGIIIDGFHITPNIIKSHLRAAGHTSTHINAAFNPEDEQDVTLAYNLLSDIWSLAPIVPADSHPGVTRGRKAIHLFGRLCFHLIYPYVCVDLDLSEQLTHLSAAAHLALGLYIHGDSGKKFLPNQLFVDIMILVKNAYFCIAKIKIDTPGVCVWLILFGTDRLEILFGILRTCVGSDRNLDIVQLIERLTGTTEVANILALHPEWDRSPRRLKLPLMTRDLKQIPEQIDHIKPRLWKGDLSVANVSFIAVWKGGRRMVESEAPFLVPILDKLDNSPGCNILAPYGQLLVHLPPDSDDIQDLANVIPNLDSEIQLDSAEALVAAPGAVVQTGDGHQTIEDVASVALDKGSIARTVSINGVEINKSRALALAFKYIGSTGSTDRLKRVQEESRYRKSGAWSSVVIDDDNTDAPVLMTNEPVVSLLRCEKQLFLCLGEVNGLRWNSKSVESIPLDRLSEPLAQVSFQVLSLLPATSEDDPSLKYDWCSGIELLHTFKVPGGITQPVNPSLTTSLAMSPAYLFQTTELVALTSSLLEKLTRLDLKGIPNIARTHQFPYQESSGLACFVAENDADSSNSAPSGMYLCPKCVPNIELDMDLGQRLLEHIGAHIIFDSSVIRATEPCGFCLRPTPMCRLYLRKARGHKANLQIDTKKSTCPNLVKIWYGTASVSKKSAPCSNVPLLCELCGGLNAAAVWRYNMKEHLTNVHPTADLSKYEHLWSIHQHEITEMKKKWKNRKDPVLATKGKGKSVVPLTVSEAHSSRMATGTSGNKQTCTDDVSEVSSASDDENPDGWDDEGTKGLGNELSDIEEGHASNTPMEKPNAENFTQVTPQNDKP</sequence>
<keyword evidence="3" id="KW-1185">Reference proteome</keyword>
<dbReference type="EMBL" id="JADNRY010000239">
    <property type="protein sequence ID" value="KAF9060527.1"/>
    <property type="molecule type" value="Genomic_DNA"/>
</dbReference>
<dbReference type="Proteomes" id="UP000772434">
    <property type="component" value="Unassembled WGS sequence"/>
</dbReference>
<organism evidence="2 3">
    <name type="scientific">Rhodocollybia butyracea</name>
    <dbReference type="NCBI Taxonomy" id="206335"/>
    <lineage>
        <taxon>Eukaryota</taxon>
        <taxon>Fungi</taxon>
        <taxon>Dikarya</taxon>
        <taxon>Basidiomycota</taxon>
        <taxon>Agaricomycotina</taxon>
        <taxon>Agaricomycetes</taxon>
        <taxon>Agaricomycetidae</taxon>
        <taxon>Agaricales</taxon>
        <taxon>Marasmiineae</taxon>
        <taxon>Omphalotaceae</taxon>
        <taxon>Rhodocollybia</taxon>
    </lineage>
</organism>
<comment type="caution">
    <text evidence="2">The sequence shown here is derived from an EMBL/GenBank/DDBJ whole genome shotgun (WGS) entry which is preliminary data.</text>
</comment>
<evidence type="ECO:0000256" key="1">
    <source>
        <dbReference type="SAM" id="MobiDB-lite"/>
    </source>
</evidence>
<gene>
    <name evidence="2" type="ORF">BDP27DRAFT_1429958</name>
</gene>
<dbReference type="OrthoDB" id="3048541at2759"/>